<sequence>MTENPGQRFMSAAAREDWPVAEAALRDLLKSAPDNPSLHYNLALVLRRQGRAESALEAVRACLVLSAAHQGARFEKAACLMDLGYLREAEAAFTAYLDTFPDDPGARGCRARLRLRLGEPQKALEDCEKALKGNPELSLSRAEALGDLGRVEEAEAILFPFYRSASRLRPAILKIIGQGPDGGMPFDTGVSG</sequence>
<evidence type="ECO:0000256" key="1">
    <source>
        <dbReference type="ARBA" id="ARBA00022737"/>
    </source>
</evidence>
<dbReference type="SMART" id="SM00028">
    <property type="entry name" value="TPR"/>
    <property type="match status" value="2"/>
</dbReference>
<dbReference type="Gene3D" id="1.25.40.10">
    <property type="entry name" value="Tetratricopeptide repeat domain"/>
    <property type="match status" value="1"/>
</dbReference>
<dbReference type="InterPro" id="IPR019734">
    <property type="entry name" value="TPR_rpt"/>
</dbReference>
<evidence type="ECO:0000256" key="2">
    <source>
        <dbReference type="ARBA" id="ARBA00022803"/>
    </source>
</evidence>
<keyword evidence="2" id="KW-0802">TPR repeat</keyword>
<keyword evidence="4" id="KW-1185">Reference proteome</keyword>
<dbReference type="InterPro" id="IPR011990">
    <property type="entry name" value="TPR-like_helical_dom_sf"/>
</dbReference>
<reference evidence="3 4" key="1">
    <citation type="submission" date="2018-04" db="EMBL/GenBank/DDBJ databases">
        <title>Genomic Encyclopedia of Archaeal and Bacterial Type Strains, Phase II (KMG-II): from individual species to whole genera.</title>
        <authorList>
            <person name="Goeker M."/>
        </authorList>
    </citation>
    <scope>NUCLEOTIDE SEQUENCE [LARGE SCALE GENOMIC DNA]</scope>
    <source>
        <strain evidence="3 4">DSM 23382</strain>
    </source>
</reference>
<evidence type="ECO:0000313" key="3">
    <source>
        <dbReference type="EMBL" id="PTW62472.1"/>
    </source>
</evidence>
<name>A0A2T5VFE2_9HYPH</name>
<dbReference type="PANTHER" id="PTHR44858:SF1">
    <property type="entry name" value="UDP-N-ACETYLGLUCOSAMINE--PEPTIDE N-ACETYLGLUCOSAMINYLTRANSFERASE SPINDLY-RELATED"/>
    <property type="match status" value="1"/>
</dbReference>
<keyword evidence="1" id="KW-0677">Repeat</keyword>
<dbReference type="Pfam" id="PF13432">
    <property type="entry name" value="TPR_16"/>
    <property type="match status" value="2"/>
</dbReference>
<gene>
    <name evidence="3" type="ORF">C8N35_101515</name>
</gene>
<dbReference type="SUPFAM" id="SSF48452">
    <property type="entry name" value="TPR-like"/>
    <property type="match status" value="1"/>
</dbReference>
<dbReference type="PANTHER" id="PTHR44858">
    <property type="entry name" value="TETRATRICOPEPTIDE REPEAT PROTEIN 6"/>
    <property type="match status" value="1"/>
</dbReference>
<dbReference type="Proteomes" id="UP000244081">
    <property type="component" value="Unassembled WGS sequence"/>
</dbReference>
<protein>
    <submittedName>
        <fullName evidence="3">Tetratricopeptide repeat protein</fullName>
    </submittedName>
</protein>
<comment type="caution">
    <text evidence="3">The sequence shown here is derived from an EMBL/GenBank/DDBJ whole genome shotgun (WGS) entry which is preliminary data.</text>
</comment>
<dbReference type="RefSeq" id="WP_170122003.1">
    <property type="nucleotide sequence ID" value="NZ_QAYG01000001.1"/>
</dbReference>
<organism evidence="3 4">
    <name type="scientific">Breoghania corrubedonensis</name>
    <dbReference type="NCBI Taxonomy" id="665038"/>
    <lineage>
        <taxon>Bacteria</taxon>
        <taxon>Pseudomonadati</taxon>
        <taxon>Pseudomonadota</taxon>
        <taxon>Alphaproteobacteria</taxon>
        <taxon>Hyphomicrobiales</taxon>
        <taxon>Stappiaceae</taxon>
        <taxon>Breoghania</taxon>
    </lineage>
</organism>
<dbReference type="EMBL" id="QAYG01000001">
    <property type="protein sequence ID" value="PTW62472.1"/>
    <property type="molecule type" value="Genomic_DNA"/>
</dbReference>
<evidence type="ECO:0000313" key="4">
    <source>
        <dbReference type="Proteomes" id="UP000244081"/>
    </source>
</evidence>
<dbReference type="AlphaFoldDB" id="A0A2T5VFE2"/>
<proteinExistence type="predicted"/>
<dbReference type="InterPro" id="IPR050498">
    <property type="entry name" value="Ycf3"/>
</dbReference>
<accession>A0A2T5VFE2</accession>